<sequence length="65" mass="7448">MNIQTVADNLRNTIKGKEEMLYSVRQESMMVGLRDGEAPVLQTIAQFLKINIDELNHILEDVEKC</sequence>
<reference evidence="1" key="1">
    <citation type="submission" date="2020-05" db="EMBL/GenBank/DDBJ databases">
        <authorList>
            <person name="Chiriac C."/>
            <person name="Salcher M."/>
            <person name="Ghai R."/>
            <person name="Kavagutti S V."/>
        </authorList>
    </citation>
    <scope>NUCLEOTIDE SEQUENCE</scope>
</reference>
<protein>
    <submittedName>
        <fullName evidence="1">Uncharacterized protein</fullName>
    </submittedName>
</protein>
<dbReference type="EMBL" id="LR797824">
    <property type="protein sequence ID" value="CAB4241789.1"/>
    <property type="molecule type" value="Genomic_DNA"/>
</dbReference>
<name>A0A6J5TBX3_9CAUD</name>
<gene>
    <name evidence="1" type="ORF">UFOVP71_327</name>
</gene>
<proteinExistence type="predicted"/>
<organism evidence="1">
    <name type="scientific">uncultured Caudovirales phage</name>
    <dbReference type="NCBI Taxonomy" id="2100421"/>
    <lineage>
        <taxon>Viruses</taxon>
        <taxon>Duplodnaviria</taxon>
        <taxon>Heunggongvirae</taxon>
        <taxon>Uroviricota</taxon>
        <taxon>Caudoviricetes</taxon>
        <taxon>Peduoviridae</taxon>
        <taxon>Maltschvirus</taxon>
        <taxon>Maltschvirus maltsch</taxon>
    </lineage>
</organism>
<accession>A0A6J5TBX3</accession>
<evidence type="ECO:0000313" key="1">
    <source>
        <dbReference type="EMBL" id="CAB4241789.1"/>
    </source>
</evidence>